<feature type="transmembrane region" description="Helical" evidence="1">
    <location>
        <begin position="844"/>
        <end position="865"/>
    </location>
</feature>
<reference evidence="2 3" key="1">
    <citation type="submission" date="2007-10" db="EMBL/GenBank/DDBJ databases">
        <title>Complete sequence of Caldivirga maquilingensis IC-167.</title>
        <authorList>
            <consortium name="US DOE Joint Genome Institute"/>
            <person name="Copeland A."/>
            <person name="Lucas S."/>
            <person name="Lapidus A."/>
            <person name="Barry K."/>
            <person name="Glavina del Rio T."/>
            <person name="Dalin E."/>
            <person name="Tice H."/>
            <person name="Pitluck S."/>
            <person name="Saunders E."/>
            <person name="Brettin T."/>
            <person name="Bruce D."/>
            <person name="Detter J.C."/>
            <person name="Han C."/>
            <person name="Schmutz J."/>
            <person name="Larimer F."/>
            <person name="Land M."/>
            <person name="Hauser L."/>
            <person name="Kyrpides N."/>
            <person name="Ivanova N."/>
            <person name="Biddle J.F."/>
            <person name="Zhang Z."/>
            <person name="Fitz-Gibbon S.T."/>
            <person name="Lowe T.M."/>
            <person name="Saltikov C."/>
            <person name="House C.H."/>
            <person name="Richardson P."/>
        </authorList>
    </citation>
    <scope>NUCLEOTIDE SEQUENCE [LARGE SCALE GENOMIC DNA]</scope>
    <source>
        <strain evidence="3">ATCC 700844 / DSM 13496 / JCM 10307 / IC-167</strain>
    </source>
</reference>
<dbReference type="HOGENOM" id="CLU_328369_0_0_2"/>
<evidence type="ECO:0000256" key="1">
    <source>
        <dbReference type="SAM" id="Phobius"/>
    </source>
</evidence>
<sequence>MNPLSKTSVSEVKLTTIMVAVSLLALVGFLKVTYAQNTPPPFVILNEQATPSLTPVGVSKLTLTVEYTGGYYLYDVYFQLQPTLSCGNYTVSPGSIFIDWISPQQELTLTYLINGSLPINCQANLNVNWGGESKYSQLTSSYVNAGGSGSTSITLPIVIYGEPNIDINVNQGYLIYGSINPITLTVTNNGSGPIYNMAISIQANGAYLSPSGVSTVINYLNPGESLPLMINVVPTSTASVTLTITYSGITQSGDSVSGSSTISMSTLSVSASQVTVYPLNSTLSPGPGILEIGVRNLNPVTLYNVTIQLVSTQGLILRGNSTIMVSSIPSGGYLTLTVPVVVPLSATTASISYVLSFQLPNGYVSSGEGSLTLSIYGVANPLSVLLLNSTISPGLGELTLRVLNSASVTLYNVSLVFNSAGGLSLGGSEYNIPELPPGGSYYISVPVMTPSTTGTATISYTLYYYLTPSTYGGSITGSLPVNVISPQSILTVYPLNSTIGIGNETIPIVIRNNLGSSLSNVTFTITSAQGAYPLVTSFNIGEIQPYSARMVTVPLMVPLSAGSVVINYVLTYGVGKYVSNVNGELNLGVSSAPSVIAVVYPLNSTLNAGLGKLILGIRNNEPVPLYNLTLIFNSVNGMSITNTEYHINEVGAGGTYYLTVPAAIPSSSSSVSLSYTLMYSYAGGEGNVEGQITMSVAGLPQILITGYTIAPTVATVGTDVSISLTLVNSGPVTANNLNVTMLTSPGLEAISGRSIYLGSLGSQSLSNVAFTVLPVRPLNGSIIFIITFTDQYGQLHRIYYSVPIRVFGNSTRFAGFPGSNSSGRFFTRVFTTTASRVSGSRYGLVTYITIAVVVIIVVAVVVLALRRRGGGSEGH</sequence>
<dbReference type="KEGG" id="cma:Cmaq_0771"/>
<dbReference type="eggNOG" id="arCOG02089">
    <property type="taxonomic scope" value="Archaea"/>
</dbReference>
<keyword evidence="1" id="KW-0472">Membrane</keyword>
<keyword evidence="3" id="KW-1185">Reference proteome</keyword>
<dbReference type="RefSeq" id="WP_012185825.1">
    <property type="nucleotide sequence ID" value="NC_009954.1"/>
</dbReference>
<evidence type="ECO:0000313" key="3">
    <source>
        <dbReference type="Proteomes" id="UP000001137"/>
    </source>
</evidence>
<dbReference type="EMBL" id="CP000852">
    <property type="protein sequence ID" value="ABW01606.1"/>
    <property type="molecule type" value="Genomic_DNA"/>
</dbReference>
<dbReference type="GeneID" id="5708768"/>
<name>A8MCV0_CALMQ</name>
<dbReference type="PANTHER" id="PTHR35902">
    <property type="entry name" value="S-LAYER DOMAIN-LIKE PROTEIN-RELATED"/>
    <property type="match status" value="1"/>
</dbReference>
<dbReference type="PANTHER" id="PTHR35902:SF3">
    <property type="entry name" value="NPCBM-ASSOCIATED, NEW3 DOMAIN OF ALPHA-GALACTOSIDASE"/>
    <property type="match status" value="1"/>
</dbReference>
<accession>A8MCV0</accession>
<dbReference type="OrthoDB" id="28271at2157"/>
<organism evidence="2 3">
    <name type="scientific">Caldivirga maquilingensis (strain ATCC 700844 / DSM 13496 / JCM 10307 / IC-167)</name>
    <dbReference type="NCBI Taxonomy" id="397948"/>
    <lineage>
        <taxon>Archaea</taxon>
        <taxon>Thermoproteota</taxon>
        <taxon>Thermoprotei</taxon>
        <taxon>Thermoproteales</taxon>
        <taxon>Thermoproteaceae</taxon>
        <taxon>Caldivirga</taxon>
    </lineage>
</organism>
<keyword evidence="1" id="KW-0812">Transmembrane</keyword>
<dbReference type="AlphaFoldDB" id="A8MCV0"/>
<dbReference type="Proteomes" id="UP000001137">
    <property type="component" value="Chromosome"/>
</dbReference>
<keyword evidence="1" id="KW-1133">Transmembrane helix</keyword>
<gene>
    <name evidence="2" type="ordered locus">Cmaq_0771</name>
</gene>
<evidence type="ECO:0000313" key="2">
    <source>
        <dbReference type="EMBL" id="ABW01606.1"/>
    </source>
</evidence>
<protein>
    <submittedName>
        <fullName evidence="2">Conserved repeat domain</fullName>
    </submittedName>
</protein>
<dbReference type="STRING" id="397948.Cmaq_0771"/>
<proteinExistence type="predicted"/>